<comment type="caution">
    <text evidence="2">The sequence shown here is derived from an EMBL/GenBank/DDBJ whole genome shotgun (WGS) entry which is preliminary data.</text>
</comment>
<organism evidence="2 3">
    <name type="scientific">Synaphobranchus kaupii</name>
    <name type="common">Kaup's arrowtooth eel</name>
    <dbReference type="NCBI Taxonomy" id="118154"/>
    <lineage>
        <taxon>Eukaryota</taxon>
        <taxon>Metazoa</taxon>
        <taxon>Chordata</taxon>
        <taxon>Craniata</taxon>
        <taxon>Vertebrata</taxon>
        <taxon>Euteleostomi</taxon>
        <taxon>Actinopterygii</taxon>
        <taxon>Neopterygii</taxon>
        <taxon>Teleostei</taxon>
        <taxon>Anguilliformes</taxon>
        <taxon>Synaphobranchidae</taxon>
        <taxon>Synaphobranchus</taxon>
    </lineage>
</organism>
<dbReference type="EMBL" id="JAINUF010000015">
    <property type="protein sequence ID" value="KAJ8341271.1"/>
    <property type="molecule type" value="Genomic_DNA"/>
</dbReference>
<dbReference type="Proteomes" id="UP001152622">
    <property type="component" value="Chromosome 15"/>
</dbReference>
<evidence type="ECO:0000313" key="2">
    <source>
        <dbReference type="EMBL" id="KAJ8341271.1"/>
    </source>
</evidence>
<proteinExistence type="predicted"/>
<reference evidence="2" key="1">
    <citation type="journal article" date="2023" name="Science">
        <title>Genome structures resolve the early diversification of teleost fishes.</title>
        <authorList>
            <person name="Parey E."/>
            <person name="Louis A."/>
            <person name="Montfort J."/>
            <person name="Bouchez O."/>
            <person name="Roques C."/>
            <person name="Iampietro C."/>
            <person name="Lluch J."/>
            <person name="Castinel A."/>
            <person name="Donnadieu C."/>
            <person name="Desvignes T."/>
            <person name="Floi Bucao C."/>
            <person name="Jouanno E."/>
            <person name="Wen M."/>
            <person name="Mejri S."/>
            <person name="Dirks R."/>
            <person name="Jansen H."/>
            <person name="Henkel C."/>
            <person name="Chen W.J."/>
            <person name="Zahm M."/>
            <person name="Cabau C."/>
            <person name="Klopp C."/>
            <person name="Thompson A.W."/>
            <person name="Robinson-Rechavi M."/>
            <person name="Braasch I."/>
            <person name="Lecointre G."/>
            <person name="Bobe J."/>
            <person name="Postlethwait J.H."/>
            <person name="Berthelot C."/>
            <person name="Roest Crollius H."/>
            <person name="Guiguen Y."/>
        </authorList>
    </citation>
    <scope>NUCLEOTIDE SEQUENCE</scope>
    <source>
        <strain evidence="2">WJC10195</strain>
    </source>
</reference>
<feature type="compositionally biased region" description="Basic residues" evidence="1">
    <location>
        <begin position="1"/>
        <end position="15"/>
    </location>
</feature>
<evidence type="ECO:0000313" key="3">
    <source>
        <dbReference type="Proteomes" id="UP001152622"/>
    </source>
</evidence>
<feature type="region of interest" description="Disordered" evidence="1">
    <location>
        <begin position="1"/>
        <end position="24"/>
    </location>
</feature>
<name>A0A9Q1EM31_SYNKA</name>
<feature type="region of interest" description="Disordered" evidence="1">
    <location>
        <begin position="58"/>
        <end position="86"/>
    </location>
</feature>
<accession>A0A9Q1EM31</accession>
<keyword evidence="3" id="KW-1185">Reference proteome</keyword>
<evidence type="ECO:0000256" key="1">
    <source>
        <dbReference type="SAM" id="MobiDB-lite"/>
    </source>
</evidence>
<protein>
    <submittedName>
        <fullName evidence="2">Uncharacterized protein</fullName>
    </submittedName>
</protein>
<dbReference type="AlphaFoldDB" id="A0A9Q1EM31"/>
<sequence length="86" mass="9388">MRMQCRRRHPQRHGNGRGGSRYKAEALTGCSPEAETAWAGWISKRTPTAARLMSAVTTGLNHPPAGRKRPLRTKAAPPGLRCRANG</sequence>
<gene>
    <name evidence="2" type="ORF">SKAU_G00335620</name>
</gene>